<name>A0A5M6DLC2_9BACT</name>
<comment type="caution">
    <text evidence="3">The sequence shown here is derived from an EMBL/GenBank/DDBJ whole genome shotgun (WGS) entry which is preliminary data.</text>
</comment>
<protein>
    <submittedName>
        <fullName evidence="3">PEP-CTERM sorting domain-containing protein</fullName>
    </submittedName>
</protein>
<proteinExistence type="predicted"/>
<dbReference type="EMBL" id="VWOX01000001">
    <property type="protein sequence ID" value="KAA5547019.1"/>
    <property type="molecule type" value="Genomic_DNA"/>
</dbReference>
<organism evidence="3 4">
    <name type="scientific">Roseiconus nitratireducens</name>
    <dbReference type="NCBI Taxonomy" id="2605748"/>
    <lineage>
        <taxon>Bacteria</taxon>
        <taxon>Pseudomonadati</taxon>
        <taxon>Planctomycetota</taxon>
        <taxon>Planctomycetia</taxon>
        <taxon>Pirellulales</taxon>
        <taxon>Pirellulaceae</taxon>
        <taxon>Roseiconus</taxon>
    </lineage>
</organism>
<sequence length="204" mass="21257">MLSKHPLYLLALAAVLTLSAERAQAGIISFDPLVAGNGSPYLGHSEMGFNVTPTVGDWLVAQSFGNPVPSIFENGSDPAEIQIEAVGGGTFTFTAADLASNNGLSQYEFTGFLGAATVFSQTGSVTAGPPFEFFTIPNNVGVGQAIDRLSIRLTPVQTVTSVNIDNINLSSPNSAVPEPSSFAIFGVGACFAFGGSRRRKRPLI</sequence>
<keyword evidence="4" id="KW-1185">Reference proteome</keyword>
<dbReference type="NCBIfam" id="TIGR02595">
    <property type="entry name" value="PEP_CTERM"/>
    <property type="match status" value="1"/>
</dbReference>
<evidence type="ECO:0000256" key="1">
    <source>
        <dbReference type="SAM" id="SignalP"/>
    </source>
</evidence>
<evidence type="ECO:0000259" key="2">
    <source>
        <dbReference type="Pfam" id="PF07589"/>
    </source>
</evidence>
<dbReference type="InterPro" id="IPR013424">
    <property type="entry name" value="Ice-binding_C"/>
</dbReference>
<feature type="chain" id="PRO_5024435204" evidence="1">
    <location>
        <begin position="26"/>
        <end position="204"/>
    </location>
</feature>
<gene>
    <name evidence="3" type="ORF">FYK55_00955</name>
</gene>
<reference evidence="3 4" key="1">
    <citation type="submission" date="2019-08" db="EMBL/GenBank/DDBJ databases">
        <authorList>
            <person name="Dhanesh K."/>
            <person name="Kumar G."/>
            <person name="Sasikala C."/>
            <person name="Venkata Ramana C."/>
        </authorList>
    </citation>
    <scope>NUCLEOTIDE SEQUENCE [LARGE SCALE GENOMIC DNA]</scope>
    <source>
        <strain evidence="3 4">JC645</strain>
    </source>
</reference>
<dbReference type="RefSeq" id="WP_150074126.1">
    <property type="nucleotide sequence ID" value="NZ_VWOX01000001.1"/>
</dbReference>
<dbReference type="Proteomes" id="UP000324479">
    <property type="component" value="Unassembled WGS sequence"/>
</dbReference>
<accession>A0A5M6DLC2</accession>
<feature type="signal peptide" evidence="1">
    <location>
        <begin position="1"/>
        <end position="25"/>
    </location>
</feature>
<dbReference type="Pfam" id="PF07589">
    <property type="entry name" value="PEP-CTERM"/>
    <property type="match status" value="1"/>
</dbReference>
<feature type="domain" description="Ice-binding protein C-terminal" evidence="2">
    <location>
        <begin position="175"/>
        <end position="199"/>
    </location>
</feature>
<dbReference type="AlphaFoldDB" id="A0A5M6DLC2"/>
<keyword evidence="1" id="KW-0732">Signal</keyword>
<evidence type="ECO:0000313" key="4">
    <source>
        <dbReference type="Proteomes" id="UP000324479"/>
    </source>
</evidence>
<evidence type="ECO:0000313" key="3">
    <source>
        <dbReference type="EMBL" id="KAA5547019.1"/>
    </source>
</evidence>